<dbReference type="InterPro" id="IPR003439">
    <property type="entry name" value="ABC_transporter-like_ATP-bd"/>
</dbReference>
<keyword evidence="7" id="KW-1185">Reference proteome</keyword>
<name>A0ABU9GSY3_9GAMM</name>
<dbReference type="Gene3D" id="3.40.50.300">
    <property type="entry name" value="P-loop containing nucleotide triphosphate hydrolases"/>
    <property type="match status" value="1"/>
</dbReference>
<dbReference type="Proteomes" id="UP001369082">
    <property type="component" value="Unassembled WGS sequence"/>
</dbReference>
<organism evidence="6 7">
    <name type="scientific">Psychromonas aquatilis</name>
    <dbReference type="NCBI Taxonomy" id="2005072"/>
    <lineage>
        <taxon>Bacteria</taxon>
        <taxon>Pseudomonadati</taxon>
        <taxon>Pseudomonadota</taxon>
        <taxon>Gammaproteobacteria</taxon>
        <taxon>Alteromonadales</taxon>
        <taxon>Psychromonadaceae</taxon>
        <taxon>Psychromonas</taxon>
    </lineage>
</organism>
<evidence type="ECO:0000313" key="6">
    <source>
        <dbReference type="EMBL" id="MEL0630439.1"/>
    </source>
</evidence>
<feature type="domain" description="ABC transporter" evidence="5">
    <location>
        <begin position="2"/>
        <end position="216"/>
    </location>
</feature>
<evidence type="ECO:0000256" key="4">
    <source>
        <dbReference type="ARBA" id="ARBA00022840"/>
    </source>
</evidence>
<keyword evidence="3" id="KW-0547">Nucleotide-binding</keyword>
<dbReference type="InterPro" id="IPR015860">
    <property type="entry name" value="ABC_transpr_TagH-like"/>
</dbReference>
<evidence type="ECO:0000256" key="3">
    <source>
        <dbReference type="ARBA" id="ARBA00022741"/>
    </source>
</evidence>
<dbReference type="RefSeq" id="WP_341598567.1">
    <property type="nucleotide sequence ID" value="NZ_JBAKAZ010000055.1"/>
</dbReference>
<dbReference type="PANTHER" id="PTHR46743:SF2">
    <property type="entry name" value="TEICHOIC ACIDS EXPORT ATP-BINDING PROTEIN TAGH"/>
    <property type="match status" value="1"/>
</dbReference>
<reference evidence="6 7" key="1">
    <citation type="submission" date="2024-02" db="EMBL/GenBank/DDBJ databases">
        <title>Bacteria isolated from the canopy kelp, Nereocystis luetkeana.</title>
        <authorList>
            <person name="Pfister C.A."/>
            <person name="Younker I.T."/>
            <person name="Light S.H."/>
        </authorList>
    </citation>
    <scope>NUCLEOTIDE SEQUENCE [LARGE SCALE GENOMIC DNA]</scope>
    <source>
        <strain evidence="6 7">TI.1.05</strain>
    </source>
</reference>
<dbReference type="InterPro" id="IPR027417">
    <property type="entry name" value="P-loop_NTPase"/>
</dbReference>
<evidence type="ECO:0000313" key="7">
    <source>
        <dbReference type="Proteomes" id="UP001369082"/>
    </source>
</evidence>
<comment type="similarity">
    <text evidence="1">Belongs to the ABC transporter superfamily.</text>
</comment>
<dbReference type="InterPro" id="IPR017871">
    <property type="entry name" value="ABC_transporter-like_CS"/>
</dbReference>
<dbReference type="PROSITE" id="PS00211">
    <property type="entry name" value="ABC_TRANSPORTER_1"/>
    <property type="match status" value="1"/>
</dbReference>
<dbReference type="SMART" id="SM00382">
    <property type="entry name" value="AAA"/>
    <property type="match status" value="1"/>
</dbReference>
<keyword evidence="4 6" id="KW-0067">ATP-binding</keyword>
<accession>A0ABU9GSY3</accession>
<keyword evidence="2" id="KW-0813">Transport</keyword>
<dbReference type="InterPro" id="IPR050683">
    <property type="entry name" value="Bact_Polysacc_Export_ATP-bd"/>
</dbReference>
<gene>
    <name evidence="6" type="ORF">V6256_12555</name>
</gene>
<sequence>MIKLQNLTKSYPSDLGPQYIFKAINFEIPDGHNIGILGSNGAGKSTLFRILAGSEYPNKGKVVTDKAISWPVALSSGIHPQMTGRENTRFIGRVNGVDDLDEYEEKVKKFAGLGIKYDLPVKNYSSGMKSRLSFGCCIAIDFDVYLIDEATSVGDIKFRKKARQALLAKRKTSSLIMVSHDLEEIEEFCDSVIILDKGELTFYSDLQEGMRVYKAL</sequence>
<dbReference type="GO" id="GO:0005524">
    <property type="term" value="F:ATP binding"/>
    <property type="evidence" value="ECO:0007669"/>
    <property type="project" value="UniProtKB-KW"/>
</dbReference>
<dbReference type="CDD" id="cd03220">
    <property type="entry name" value="ABC_KpsT_Wzt"/>
    <property type="match status" value="1"/>
</dbReference>
<dbReference type="PANTHER" id="PTHR46743">
    <property type="entry name" value="TEICHOIC ACIDS EXPORT ATP-BINDING PROTEIN TAGH"/>
    <property type="match status" value="1"/>
</dbReference>
<evidence type="ECO:0000259" key="5">
    <source>
        <dbReference type="PROSITE" id="PS50893"/>
    </source>
</evidence>
<dbReference type="EMBL" id="JBAKAZ010000055">
    <property type="protein sequence ID" value="MEL0630439.1"/>
    <property type="molecule type" value="Genomic_DNA"/>
</dbReference>
<dbReference type="PROSITE" id="PS50893">
    <property type="entry name" value="ABC_TRANSPORTER_2"/>
    <property type="match status" value="1"/>
</dbReference>
<dbReference type="InterPro" id="IPR003593">
    <property type="entry name" value="AAA+_ATPase"/>
</dbReference>
<dbReference type="Pfam" id="PF00005">
    <property type="entry name" value="ABC_tran"/>
    <property type="match status" value="1"/>
</dbReference>
<protein>
    <submittedName>
        <fullName evidence="6">ABC transporter ATP-binding protein</fullName>
    </submittedName>
</protein>
<proteinExistence type="inferred from homology"/>
<evidence type="ECO:0000256" key="2">
    <source>
        <dbReference type="ARBA" id="ARBA00022448"/>
    </source>
</evidence>
<dbReference type="SUPFAM" id="SSF52540">
    <property type="entry name" value="P-loop containing nucleoside triphosphate hydrolases"/>
    <property type="match status" value="1"/>
</dbReference>
<comment type="caution">
    <text evidence="6">The sequence shown here is derived from an EMBL/GenBank/DDBJ whole genome shotgun (WGS) entry which is preliminary data.</text>
</comment>
<evidence type="ECO:0000256" key="1">
    <source>
        <dbReference type="ARBA" id="ARBA00005417"/>
    </source>
</evidence>